<evidence type="ECO:0000256" key="6">
    <source>
        <dbReference type="SAM" id="Phobius"/>
    </source>
</evidence>
<keyword evidence="5 6" id="KW-0472">Membrane</keyword>
<protein>
    <submittedName>
        <fullName evidence="8">Cytochrome c biogenesis protein ResB</fullName>
    </submittedName>
</protein>
<proteinExistence type="predicted"/>
<keyword evidence="4 6" id="KW-1133">Transmembrane helix</keyword>
<dbReference type="RefSeq" id="WP_191155567.1">
    <property type="nucleotide sequence ID" value="NZ_JACWUN010000008.1"/>
</dbReference>
<dbReference type="PANTHER" id="PTHR31566:SF0">
    <property type="entry name" value="CYTOCHROME C BIOGENESIS PROTEIN CCS1, CHLOROPLASTIC"/>
    <property type="match status" value="1"/>
</dbReference>
<evidence type="ECO:0000259" key="7">
    <source>
        <dbReference type="Pfam" id="PF05140"/>
    </source>
</evidence>
<feature type="domain" description="ResB-like" evidence="7">
    <location>
        <begin position="356"/>
        <end position="443"/>
    </location>
</feature>
<evidence type="ECO:0000313" key="8">
    <source>
        <dbReference type="EMBL" id="MBD1400729.1"/>
    </source>
</evidence>
<gene>
    <name evidence="8" type="ORF">ICT70_08615</name>
</gene>
<organism evidence="8 9">
    <name type="scientific">Pelovirga terrestris</name>
    <dbReference type="NCBI Taxonomy" id="2771352"/>
    <lineage>
        <taxon>Bacteria</taxon>
        <taxon>Pseudomonadati</taxon>
        <taxon>Thermodesulfobacteriota</taxon>
        <taxon>Desulfuromonadia</taxon>
        <taxon>Geobacterales</taxon>
        <taxon>Geobacteraceae</taxon>
        <taxon>Pelovirga</taxon>
    </lineage>
</organism>
<evidence type="ECO:0000256" key="4">
    <source>
        <dbReference type="ARBA" id="ARBA00022989"/>
    </source>
</evidence>
<comment type="caution">
    <text evidence="8">The sequence shown here is derived from an EMBL/GenBank/DDBJ whole genome shotgun (WGS) entry which is preliminary data.</text>
</comment>
<dbReference type="GO" id="GO:0016020">
    <property type="term" value="C:membrane"/>
    <property type="evidence" value="ECO:0007669"/>
    <property type="project" value="UniProtKB-SubCell"/>
</dbReference>
<feature type="transmembrane region" description="Helical" evidence="6">
    <location>
        <begin position="21"/>
        <end position="41"/>
    </location>
</feature>
<keyword evidence="9" id="KW-1185">Reference proteome</keyword>
<feature type="transmembrane region" description="Helical" evidence="6">
    <location>
        <begin position="389"/>
        <end position="407"/>
    </location>
</feature>
<feature type="transmembrane region" description="Helical" evidence="6">
    <location>
        <begin position="175"/>
        <end position="196"/>
    </location>
</feature>
<dbReference type="InterPro" id="IPR023494">
    <property type="entry name" value="Cyt_c_bgen_Ccs1/CcsB/ResB"/>
</dbReference>
<dbReference type="Pfam" id="PF05140">
    <property type="entry name" value="ResB"/>
    <property type="match status" value="2"/>
</dbReference>
<evidence type="ECO:0000256" key="2">
    <source>
        <dbReference type="ARBA" id="ARBA00022692"/>
    </source>
</evidence>
<keyword evidence="3" id="KW-0201">Cytochrome c-type biogenesis</keyword>
<name>A0A8J6QLQ1_9BACT</name>
<comment type="subcellular location">
    <subcellularLocation>
        <location evidence="1">Membrane</location>
        <topology evidence="1">Multi-pass membrane protein</topology>
    </subcellularLocation>
</comment>
<dbReference type="PANTHER" id="PTHR31566">
    <property type="entry name" value="CYTOCHROME C BIOGENESIS PROTEIN CCS1, CHLOROPLASTIC"/>
    <property type="match status" value="1"/>
</dbReference>
<dbReference type="GO" id="GO:0017004">
    <property type="term" value="P:cytochrome complex assembly"/>
    <property type="evidence" value="ECO:0007669"/>
    <property type="project" value="UniProtKB-KW"/>
</dbReference>
<sequence>MTETEKKQDFTDRIWDFFCSLKLTIILLLLLAVTSIIGTIIPQNSSAAEYIRLYGQSNYELFTRLQFTEMYSSTWFVALLALFCVNLICCSIKHFPRTWKFFKEPAHIATPGLLKNSSNKLEISTEESPEVVVDRVKDTLDKHFTKTVRSDANGKIYLFAQKGIYSRLGSYMTHLSIIVILVGAIIGNVFGFRAYVTIPEGGSVTHVITRDGSRNIDLGFEVRCDNFDVKFYPNTRRPMEYASDLVVLREGVEVYEKRIVVNDPLFFDGIIFYQSSYGPAGDAIITFNVTDNQNGEIREFSAPLNNRVQLPDGFSAIVTDYTDDDRNFGPAMRLHVINPEGVRQNPIVVWQNFPEFDVRRGDKFSFAMLGFKQPYFTGLQVAKDPGVNIVWAGCILLIIGPFIAFFMSHKRIWACIEQDGNATKVQLAGNAHRNQPGFALAFDDLMQKVELAIKNQSPTKEG</sequence>
<dbReference type="EMBL" id="JACWUN010000008">
    <property type="protein sequence ID" value="MBD1400729.1"/>
    <property type="molecule type" value="Genomic_DNA"/>
</dbReference>
<keyword evidence="2 6" id="KW-0812">Transmembrane</keyword>
<evidence type="ECO:0000256" key="3">
    <source>
        <dbReference type="ARBA" id="ARBA00022748"/>
    </source>
</evidence>
<dbReference type="Proteomes" id="UP000632828">
    <property type="component" value="Unassembled WGS sequence"/>
</dbReference>
<accession>A0A8J6QLQ1</accession>
<feature type="domain" description="ResB-like" evidence="7">
    <location>
        <begin position="21"/>
        <end position="347"/>
    </location>
</feature>
<dbReference type="AlphaFoldDB" id="A0A8J6QLQ1"/>
<reference evidence="8" key="1">
    <citation type="submission" date="2020-09" db="EMBL/GenBank/DDBJ databases">
        <title>Pelobacter alkaliphilus sp. nov., a novel anaerobic arsenate-reducing bacterium from terrestrial mud volcano.</title>
        <authorList>
            <person name="Khomyakova M.A."/>
            <person name="Merkel A.Y."/>
            <person name="Slobodkin A.I."/>
        </authorList>
    </citation>
    <scope>NUCLEOTIDE SEQUENCE</scope>
    <source>
        <strain evidence="8">M08fum</strain>
    </source>
</reference>
<evidence type="ECO:0000313" key="9">
    <source>
        <dbReference type="Proteomes" id="UP000632828"/>
    </source>
</evidence>
<feature type="transmembrane region" description="Helical" evidence="6">
    <location>
        <begin position="75"/>
        <end position="95"/>
    </location>
</feature>
<evidence type="ECO:0000256" key="5">
    <source>
        <dbReference type="ARBA" id="ARBA00023136"/>
    </source>
</evidence>
<dbReference type="InterPro" id="IPR007816">
    <property type="entry name" value="ResB-like_domain"/>
</dbReference>
<evidence type="ECO:0000256" key="1">
    <source>
        <dbReference type="ARBA" id="ARBA00004141"/>
    </source>
</evidence>